<evidence type="ECO:0000256" key="1">
    <source>
        <dbReference type="SAM" id="Phobius"/>
    </source>
</evidence>
<protein>
    <submittedName>
        <fullName evidence="2">Uncharacterized protein</fullName>
    </submittedName>
</protein>
<evidence type="ECO:0000313" key="2">
    <source>
        <dbReference type="EMBL" id="GAO51864.1"/>
    </source>
</evidence>
<reference evidence="2 3" key="2">
    <citation type="journal article" date="2014" name="J. Gen. Appl. Microbiol.">
        <title>The early diverging ascomycetous budding yeast Saitoella complicata has three histone deacetylases belonging to the Clr6, Hos2, and Rpd3 lineages.</title>
        <authorList>
            <person name="Nishida H."/>
            <person name="Matsumoto T."/>
            <person name="Kondo S."/>
            <person name="Hamamoto M."/>
            <person name="Yoshikawa H."/>
        </authorList>
    </citation>
    <scope>NUCLEOTIDE SEQUENCE [LARGE SCALE GENOMIC DNA]</scope>
    <source>
        <strain evidence="2 3">NRRL Y-17804</strain>
    </source>
</reference>
<gene>
    <name evidence="2" type="ORF">G7K_5955-t1</name>
</gene>
<dbReference type="AlphaFoldDB" id="A0A0E9NPW4"/>
<organism evidence="2 3">
    <name type="scientific">Saitoella complicata (strain BCRC 22490 / CBS 7301 / JCM 7358 / NBRC 10748 / NRRL Y-17804)</name>
    <dbReference type="NCBI Taxonomy" id="698492"/>
    <lineage>
        <taxon>Eukaryota</taxon>
        <taxon>Fungi</taxon>
        <taxon>Dikarya</taxon>
        <taxon>Ascomycota</taxon>
        <taxon>Taphrinomycotina</taxon>
        <taxon>Taphrinomycotina incertae sedis</taxon>
        <taxon>Saitoella</taxon>
    </lineage>
</organism>
<keyword evidence="1" id="KW-0812">Transmembrane</keyword>
<keyword evidence="3" id="KW-1185">Reference proteome</keyword>
<name>A0A0E9NPW4_SAICN</name>
<evidence type="ECO:0000313" key="3">
    <source>
        <dbReference type="Proteomes" id="UP000033140"/>
    </source>
</evidence>
<dbReference type="EMBL" id="BACD03000054">
    <property type="protein sequence ID" value="GAO51864.1"/>
    <property type="molecule type" value="Genomic_DNA"/>
</dbReference>
<reference evidence="2 3" key="3">
    <citation type="journal article" date="2015" name="Genome Announc.">
        <title>Draft Genome Sequence of the Archiascomycetous Yeast Saitoella complicata.</title>
        <authorList>
            <person name="Yamauchi K."/>
            <person name="Kondo S."/>
            <person name="Hamamoto M."/>
            <person name="Takahashi Y."/>
            <person name="Ogura Y."/>
            <person name="Hayashi T."/>
            <person name="Nishida H."/>
        </authorList>
    </citation>
    <scope>NUCLEOTIDE SEQUENCE [LARGE SCALE GENOMIC DNA]</scope>
    <source>
        <strain evidence="2 3">NRRL Y-17804</strain>
    </source>
</reference>
<proteinExistence type="predicted"/>
<dbReference type="Proteomes" id="UP000033140">
    <property type="component" value="Unassembled WGS sequence"/>
</dbReference>
<sequence length="387" mass="42488">MSALSRTSLRLRRRLSLPFPHGHRFLTTTTPTGTHSQSPFADCHDPSSLRTAINSQIFASTHSQITEQTVLSALDACQRIVSTTNASSSKRTGATAELFGFKEGEGSMNPLRQAEAVLRNDRTPLTPEILEKYIGLNSVASPSITNILDLLPTYRAKNNTIPPPHLITLLLNTITPTNLPALSSLMQETYASPTYTKHRLTTGVITLATSFASAIILSKSLAHILAFNLHVPTPPSFITVATIGGTAFATFAGGWWVVYQAFKPSSTYLATHSESHELSDPSRSIGMRKGLGVVGAAGSTGQVRLPEERPVGVRWRDGVGLWKRWVGKEELEIWDGVRRRLLEIDEGSGKEEVRGEKSLRPEFKKILRGRGMALDFGWEKEASEYLR</sequence>
<feature type="transmembrane region" description="Helical" evidence="1">
    <location>
        <begin position="204"/>
        <end position="225"/>
    </location>
</feature>
<accession>A0A0E9NPW4</accession>
<comment type="caution">
    <text evidence="2">The sequence shown here is derived from an EMBL/GenBank/DDBJ whole genome shotgun (WGS) entry which is preliminary data.</text>
</comment>
<reference evidence="2 3" key="1">
    <citation type="journal article" date="2011" name="J. Gen. Appl. Microbiol.">
        <title>Draft genome sequencing of the enigmatic yeast Saitoella complicata.</title>
        <authorList>
            <person name="Nishida H."/>
            <person name="Hamamoto M."/>
            <person name="Sugiyama J."/>
        </authorList>
    </citation>
    <scope>NUCLEOTIDE SEQUENCE [LARGE SCALE GENOMIC DNA]</scope>
    <source>
        <strain evidence="2 3">NRRL Y-17804</strain>
    </source>
</reference>
<keyword evidence="1" id="KW-1133">Transmembrane helix</keyword>
<keyword evidence="1" id="KW-0472">Membrane</keyword>
<feature type="transmembrane region" description="Helical" evidence="1">
    <location>
        <begin position="237"/>
        <end position="259"/>
    </location>
</feature>